<keyword evidence="2" id="KW-1185">Reference proteome</keyword>
<dbReference type="EMBL" id="JANRMS010000507">
    <property type="protein sequence ID" value="KAJ3538649.1"/>
    <property type="molecule type" value="Genomic_DNA"/>
</dbReference>
<dbReference type="Proteomes" id="UP001148629">
    <property type="component" value="Unassembled WGS sequence"/>
</dbReference>
<accession>A0ACC1SFL8</accession>
<gene>
    <name evidence="1" type="ORF">NM208_g5815</name>
</gene>
<comment type="caution">
    <text evidence="1">The sequence shown here is derived from an EMBL/GenBank/DDBJ whole genome shotgun (WGS) entry which is preliminary data.</text>
</comment>
<organism evidence="1 2">
    <name type="scientific">Fusarium decemcellulare</name>
    <dbReference type="NCBI Taxonomy" id="57161"/>
    <lineage>
        <taxon>Eukaryota</taxon>
        <taxon>Fungi</taxon>
        <taxon>Dikarya</taxon>
        <taxon>Ascomycota</taxon>
        <taxon>Pezizomycotina</taxon>
        <taxon>Sordariomycetes</taxon>
        <taxon>Hypocreomycetidae</taxon>
        <taxon>Hypocreales</taxon>
        <taxon>Nectriaceae</taxon>
        <taxon>Fusarium</taxon>
        <taxon>Fusarium decemcellulare species complex</taxon>
    </lineage>
</organism>
<proteinExistence type="predicted"/>
<evidence type="ECO:0000313" key="1">
    <source>
        <dbReference type="EMBL" id="KAJ3538649.1"/>
    </source>
</evidence>
<evidence type="ECO:0000313" key="2">
    <source>
        <dbReference type="Proteomes" id="UP001148629"/>
    </source>
</evidence>
<name>A0ACC1SFL8_9HYPO</name>
<reference evidence="1" key="1">
    <citation type="submission" date="2022-08" db="EMBL/GenBank/DDBJ databases">
        <title>Genome Sequence of Fusarium decemcellulare.</title>
        <authorList>
            <person name="Buettner E."/>
        </authorList>
    </citation>
    <scope>NUCLEOTIDE SEQUENCE</scope>
    <source>
        <strain evidence="1">Babe19</strain>
    </source>
</reference>
<sequence length="527" mass="59779">MRRNLDQVRSQGPELDNGKTLGLVLIEHFIFGIPYPPKIPLVREPVGARRFSIRTRLAFYIDCQNLFRDAYDNYLKKGKPVVIPGIGFRHEVLMPPETISWVMAQPENELDPAAAFVEIDQVKWALGHDRYVSDAWHGLLVRTDLNRVLENVCAALNNELGVAFDKFFGTDTENWKELDLLETVRMVVAQAASRFTLGLPLCRNEEYLRLPVEIVDRLVVNAGATGGAPRLLRPFIGTAVNWTLHSKVERLKTLFAPVWKERLASLEATRDDPNYIEPQDHLQRMFHYAEKNRPEELTLDSMARRLISINFGTMHQTSFQVTNMLLNIIGSDAEFNTIATLRDEGRRVLENGSDSQWTKAKVAQMVKSDSVARETLRLHSFAGRAVMRKVMVDGYKTPDGYSLPKGTITSFLGQAAQTDVNSIDDALKFDPFRFSRLREEAASKGEHAPVSLVATGPEYLPFGHGKHACPGRFLIDFELKMIIAYVLGHYDVEFPPEYNNQRPANYWVAEAVFPPKDARIRVKRRAS</sequence>
<protein>
    <submittedName>
        <fullName evidence="1">Uncharacterized protein</fullName>
    </submittedName>
</protein>